<keyword evidence="5" id="KW-1185">Reference proteome</keyword>
<evidence type="ECO:0000313" key="5">
    <source>
        <dbReference type="Proteomes" id="UP000179807"/>
    </source>
</evidence>
<keyword evidence="2" id="KW-0472">Membrane</keyword>
<dbReference type="InterPro" id="IPR011050">
    <property type="entry name" value="Pectin_lyase_fold/virulence"/>
</dbReference>
<dbReference type="EMBL" id="MLAK01001319">
    <property type="protein sequence ID" value="OHS94422.1"/>
    <property type="molecule type" value="Genomic_DNA"/>
</dbReference>
<sequence length="2449" mass="274545">MFLLFSLFAISIPAGKHRNNQNVIQRPISTKEDSHSHESNVPHAKKFNQDMKFAIQANLLEGQSYSESTEIENSETEADISSETLEIFESTETSELDDSATSNIEGAEVETTTEEEPPEMVSQTEMPLPTDVTEHQCTETTKYEGQTFQTPVKLLCSSQSHTLTIIKCNFIKIASIESLIYIKLSNLVLNETKFTECNVVNEEKGFLIDVETAQTVQTKFFKCEFTFNGKRKNQDHDKNGIIFFQGGSLDILENRFENNSINLITTEKSMNVNVKQTTFSNSSITTGKDLYIQCLKINISYCKFKNVELTLGPNNDKNPRKDDCKISVRNTNFGPFSQNASQNIITILDGTTEVDFSECSFTDCKTNNSIILCPAKRFLFELSNFSFSTLTPCISLSLTSSNFVTINDCNFTNCDGKGNCIYCPTKGSTLEIDNCIFQDCGQNDSCSIYTNMENNNIISSVFNFTSNNKACSSIAIYKCTKLTIDFCSFYRCHNKNNTMYGGGAGFHYVPDDNFPDKESFTLTNLLFYECSGNSAAFSIFAKKAMPYFNNITFEKLNCNYSFSLFYMVNTIDIQLDLNEIHVKNCTNTAADGGGLGFMLNTIQTTTKPIEVVFTRCTFNGNSSPIGGGLSFGNGTTTNHAAVSFFDCNFTKNKATSYQGGAISIISDRSLIVENCTFIQNQCHSKGGAIYIYHTSNLKVNSLIKNCYFTGNTDTNNQYHAIYHTGDGAGDFTNISFYNNGNNGDALYTEMKNIRFYNLSFTFTQLSQATRGIEIYSNSKFEIDECNFSRCCTTNGRPHSDGGAILYRNSGNRIESMSISNCNFECCSSPNSAVMRIEPYSMVPKIENLTIKNMSNNYLISFIYNYNIFFSTVYFKNVVFENCINSASDGGGSGIWISNHRLEGNPFQSNIEFINCTFKNNTGVYGGAFGVGDSDNVAPTSLVFNNCKIFNNKGTKQGGAIFLKTSESCTLTSCVLENNTCNEEGGAIFCKFRTKSLLTLNYTNITNCVSLEDGAPNVTSGNAVYCSVMLSEVYINNSHILNCGTKHAAISLMSDCTMINSTIIFDSKENSTYGIVFDFVPEILINGCLFRHCCADVVKNTTDKSLNQGGAIDYRTYGKEFTTVEIINNIFDDNFATDKGASVYLGIITPPVFEGNTFINHDCHANLMHVNFFDSKALNITFELYNNSFNGNNFNEHAIFHLEIADTIISNGIYYFQDCYLLNNKNFVLTGFDHPTVSFENCSFYNNSNSNHSLLKFDTNHDVTFIRCNFDYDDSKNGTLDIQTTSKILIINCTFSNENCISFGGLFRVNFSEIEFDTVSILNCCPRNISTILGGGQVIMRNVNYTLCEGILIPVMCNITMQNVTFYQCISGLFYQPEKYSTETEDHLQDVLVLEDITIDTIYGNAGIIYIFNNLDVKNLTLKNCISNSSESVDSRINSKGTHKLENGENQSAKPILELKVMNESLDHVILDGFNFVNNKYYNCENDVTGGGSGLIITFPDERDPENSIIPEIPLKQKNENILEQETTEISTPPEVIPEYHYKKFDFINCRFEGNQAKVSGGAYAIERNDTMVSFSNCEFIGNSCLEGNGGALYFRTKYEVVINDCVFIKNQAFGIGGAVFLEQKHPYSMSSCSFIDNIGDFTFYMQTLALQENDYIGTHDYLNCSLYSCQFTANVGIPLLIKTEFEVYIEDTTFEKNVFNENIPRNNELLDTRITTINIVSPNKDLTKQKTIALKRCKILLNDASHFNNIVYINSSNHHTICEEVDCINNHVQSDHYHIYSKNSYQIDIISCNFRNIEDETDVRVIHSDQNLTLINTTIIGYQSSNYSILCYREKIDFDDKTPNKLSVIIQNVKIENSAGIYIDECSNFVFQNVSMNDCLHGLVFLINGTQNNKIKYNSNNYPEVVLIENCIFDHITYYAMRININKNIHFQNVTLQNCDQNSTISSPVIPPPTSAFDDEISFSEESGISESQLLEKHDDHYDHPDKVFVPIIELTFYDTKSNSFMFENCVFYDNHFHTITNRSSLKCGGIGLSILYYQNGQIFNRFSDLTNKNPTKSSLIIRTCEFEGNTADNSGGGFYLDNYEGEITIDDCQFNNNNIFEGDGGGLYLVSYSTLTIQSCAFVNNTSPNSCSMFLNMFDDSSILDSNFTAFHSSNYQILLISNNQQTTTIERNMFAYIQPVSTQIRLQKGAAQSKILRPPNKNIGGDETRSNVANSIGSFNFKGNSFMYFLDENLIRSHIETDNDPSEIKINFYDVNCFDTNEKIVLNKNYGYVSNSTTTSSECPYPKIVDEIIKNLENNGSTSAFDPSDGEINITNGGSTDSNSENGEGSKNNTALIIGATIGAVVFVIIIADIIWLFLWMRKKKQSNLEKTSSSSLDAFEISQEFEQETNESMTNKYSPSSITVGSTTVNSVAATQENPLFSTAFMDDHSSENDCFEECDWSSRLI</sequence>
<dbReference type="PANTHER" id="PTHR11319">
    <property type="entry name" value="G PROTEIN-COUPLED RECEPTOR-RELATED"/>
    <property type="match status" value="1"/>
</dbReference>
<dbReference type="RefSeq" id="XP_068347559.1">
    <property type="nucleotide sequence ID" value="XM_068512614.1"/>
</dbReference>
<dbReference type="Proteomes" id="UP000179807">
    <property type="component" value="Unassembled WGS sequence"/>
</dbReference>
<comment type="caution">
    <text evidence="4">The sequence shown here is derived from an EMBL/GenBank/DDBJ whole genome shotgun (WGS) entry which is preliminary data.</text>
</comment>
<dbReference type="GeneID" id="94847318"/>
<feature type="compositionally biased region" description="Acidic residues" evidence="1">
    <location>
        <begin position="107"/>
        <end position="118"/>
    </location>
</feature>
<name>A0A1J4J553_9EUKA</name>
<dbReference type="VEuPathDB" id="TrichDB:TRFO_39391"/>
<protein>
    <recommendedName>
        <fullName evidence="6">Right handed beta helix domain-containing protein</fullName>
    </recommendedName>
</protein>
<dbReference type="InterPro" id="IPR006626">
    <property type="entry name" value="PbH1"/>
</dbReference>
<feature type="region of interest" description="Disordered" evidence="1">
    <location>
        <begin position="2302"/>
        <end position="2330"/>
    </location>
</feature>
<accession>A0A1J4J553</accession>
<evidence type="ECO:0000256" key="1">
    <source>
        <dbReference type="SAM" id="MobiDB-lite"/>
    </source>
</evidence>
<feature type="chain" id="PRO_5009630126" description="Right handed beta helix domain-containing protein" evidence="3">
    <location>
        <begin position="18"/>
        <end position="2449"/>
    </location>
</feature>
<reference evidence="4" key="1">
    <citation type="submission" date="2016-10" db="EMBL/GenBank/DDBJ databases">
        <authorList>
            <person name="Benchimol M."/>
            <person name="Almeida L.G."/>
            <person name="Vasconcelos A.T."/>
            <person name="Perreira-Neves A."/>
            <person name="Rosa I.A."/>
            <person name="Tasca T."/>
            <person name="Bogo M.R."/>
            <person name="de Souza W."/>
        </authorList>
    </citation>
    <scope>NUCLEOTIDE SEQUENCE [LARGE SCALE GENOMIC DNA]</scope>
    <source>
        <strain evidence="4">K</strain>
    </source>
</reference>
<dbReference type="Gene3D" id="2.160.20.10">
    <property type="entry name" value="Single-stranded right-handed beta-helix, Pectin lyase-like"/>
    <property type="match status" value="2"/>
</dbReference>
<keyword evidence="3" id="KW-0732">Signal</keyword>
<keyword evidence="2" id="KW-0812">Transmembrane</keyword>
<dbReference type="InterPro" id="IPR012334">
    <property type="entry name" value="Pectin_lyas_fold"/>
</dbReference>
<proteinExistence type="predicted"/>
<dbReference type="SMART" id="SM00710">
    <property type="entry name" value="PbH1"/>
    <property type="match status" value="17"/>
</dbReference>
<dbReference type="PANTHER" id="PTHR11319:SF35">
    <property type="entry name" value="OUTER MEMBRANE PROTEIN PMPC-RELATED"/>
    <property type="match status" value="1"/>
</dbReference>
<organism evidence="4 5">
    <name type="scientific">Tritrichomonas foetus</name>
    <dbReference type="NCBI Taxonomy" id="1144522"/>
    <lineage>
        <taxon>Eukaryota</taxon>
        <taxon>Metamonada</taxon>
        <taxon>Parabasalia</taxon>
        <taxon>Tritrichomonadida</taxon>
        <taxon>Tritrichomonadidae</taxon>
        <taxon>Tritrichomonas</taxon>
    </lineage>
</organism>
<feature type="signal peptide" evidence="3">
    <location>
        <begin position="1"/>
        <end position="17"/>
    </location>
</feature>
<feature type="region of interest" description="Disordered" evidence="1">
    <location>
        <begin position="91"/>
        <end position="125"/>
    </location>
</feature>
<evidence type="ECO:0000256" key="3">
    <source>
        <dbReference type="SAM" id="SignalP"/>
    </source>
</evidence>
<dbReference type="OrthoDB" id="2018448at2759"/>
<feature type="transmembrane region" description="Helical" evidence="2">
    <location>
        <begin position="2337"/>
        <end position="2361"/>
    </location>
</feature>
<keyword evidence="2" id="KW-1133">Transmembrane helix</keyword>
<evidence type="ECO:0000313" key="4">
    <source>
        <dbReference type="EMBL" id="OHS94422.1"/>
    </source>
</evidence>
<evidence type="ECO:0008006" key="6">
    <source>
        <dbReference type="Google" id="ProtNLM"/>
    </source>
</evidence>
<evidence type="ECO:0000256" key="2">
    <source>
        <dbReference type="SAM" id="Phobius"/>
    </source>
</evidence>
<gene>
    <name evidence="4" type="ORF">TRFO_39391</name>
</gene>
<dbReference type="SUPFAM" id="SSF51126">
    <property type="entry name" value="Pectin lyase-like"/>
    <property type="match status" value="6"/>
</dbReference>